<dbReference type="EC" id="2.1.1.193" evidence="3 12"/>
<proteinExistence type="inferred from homology"/>
<dbReference type="InterPro" id="IPR046887">
    <property type="entry name" value="RsmE_PUA-like"/>
</dbReference>
<dbReference type="Proteomes" id="UP000460715">
    <property type="component" value="Unassembled WGS sequence"/>
</dbReference>
<dbReference type="CDD" id="cd18084">
    <property type="entry name" value="RsmE-like"/>
    <property type="match status" value="1"/>
</dbReference>
<dbReference type="Pfam" id="PF04452">
    <property type="entry name" value="Methyltrans_RNA"/>
    <property type="match status" value="1"/>
</dbReference>
<comment type="catalytic activity">
    <reaction evidence="11 12">
        <text>uridine(1498) in 16S rRNA + S-adenosyl-L-methionine = N(3)-methyluridine(1498) in 16S rRNA + S-adenosyl-L-homocysteine + H(+)</text>
        <dbReference type="Rhea" id="RHEA:42920"/>
        <dbReference type="Rhea" id="RHEA-COMP:10283"/>
        <dbReference type="Rhea" id="RHEA-COMP:10284"/>
        <dbReference type="ChEBI" id="CHEBI:15378"/>
        <dbReference type="ChEBI" id="CHEBI:57856"/>
        <dbReference type="ChEBI" id="CHEBI:59789"/>
        <dbReference type="ChEBI" id="CHEBI:65315"/>
        <dbReference type="ChEBI" id="CHEBI:74502"/>
        <dbReference type="EC" id="2.1.1.193"/>
    </reaction>
</comment>
<comment type="function">
    <text evidence="10 12">Specifically methylates the N3 position of the uracil ring of uridine 1498 (m3U1498) in 16S rRNA. Acts on the fully assembled 30S ribosomal subunit.</text>
</comment>
<dbReference type="Pfam" id="PF20260">
    <property type="entry name" value="PUA_4"/>
    <property type="match status" value="1"/>
</dbReference>
<dbReference type="PANTHER" id="PTHR30027">
    <property type="entry name" value="RIBOSOMAL RNA SMALL SUBUNIT METHYLTRANSFERASE E"/>
    <property type="match status" value="1"/>
</dbReference>
<evidence type="ECO:0000256" key="1">
    <source>
        <dbReference type="ARBA" id="ARBA00004496"/>
    </source>
</evidence>
<keyword evidence="16" id="KW-1185">Reference proteome</keyword>
<accession>A0A845BL48</accession>
<feature type="domain" description="Ribosomal RNA small subunit methyltransferase E methyltransferase" evidence="13">
    <location>
        <begin position="77"/>
        <end position="232"/>
    </location>
</feature>
<dbReference type="Gene3D" id="2.40.240.20">
    <property type="entry name" value="Hypothetical PUA domain-like, domain 1"/>
    <property type="match status" value="1"/>
</dbReference>
<dbReference type="PIRSF" id="PIRSF015601">
    <property type="entry name" value="MTase_slr0722"/>
    <property type="match status" value="1"/>
</dbReference>
<dbReference type="InterPro" id="IPR029026">
    <property type="entry name" value="tRNA_m1G_MTases_N"/>
</dbReference>
<evidence type="ECO:0000256" key="7">
    <source>
        <dbReference type="ARBA" id="ARBA00022603"/>
    </source>
</evidence>
<dbReference type="PANTHER" id="PTHR30027:SF3">
    <property type="entry name" value="16S RRNA (URACIL(1498)-N(3))-METHYLTRANSFERASE"/>
    <property type="match status" value="1"/>
</dbReference>
<keyword evidence="7 12" id="KW-0489">Methyltransferase</keyword>
<keyword evidence="8 12" id="KW-0808">Transferase</keyword>
<sequence length="242" mass="25864">MSIPRLYVEADLSEGAEASALPGQGHYLGQVMRKREGDAVLLFNGRDGEWRARIASLRKDRATFLPEARTRPQQASPDLRLLLAPIKRDAMDWVVEKATELGVRLIQPVFTARSVVGRVNGERLASIAREAAEQCERLDLPAIARPMDLHAALDAWDGAPLLVGDARGKAPPLSVVLAGRSLPIGLLVGPEGGFTGPELDAVRRRPFVSPAALGPRILRAETAAVAGLAVLQALAGDWAAPT</sequence>
<evidence type="ECO:0000256" key="6">
    <source>
        <dbReference type="ARBA" id="ARBA00022552"/>
    </source>
</evidence>
<evidence type="ECO:0000256" key="11">
    <source>
        <dbReference type="ARBA" id="ARBA00047944"/>
    </source>
</evidence>
<keyword evidence="6 12" id="KW-0698">rRNA processing</keyword>
<evidence type="ECO:0000256" key="9">
    <source>
        <dbReference type="ARBA" id="ARBA00022691"/>
    </source>
</evidence>
<dbReference type="NCBIfam" id="TIGR00046">
    <property type="entry name" value="RsmE family RNA methyltransferase"/>
    <property type="match status" value="1"/>
</dbReference>
<comment type="subcellular location">
    <subcellularLocation>
        <location evidence="1 12">Cytoplasm</location>
    </subcellularLocation>
</comment>
<dbReference type="OrthoDB" id="9815641at2"/>
<evidence type="ECO:0000256" key="10">
    <source>
        <dbReference type="ARBA" id="ARBA00025699"/>
    </source>
</evidence>
<feature type="domain" description="Ribosomal RNA small subunit methyltransferase E PUA-like" evidence="14">
    <location>
        <begin position="24"/>
        <end position="64"/>
    </location>
</feature>
<dbReference type="GO" id="GO:0070042">
    <property type="term" value="F:rRNA (uridine-N3-)-methyltransferase activity"/>
    <property type="evidence" value="ECO:0007669"/>
    <property type="project" value="TreeGrafter"/>
</dbReference>
<evidence type="ECO:0000256" key="3">
    <source>
        <dbReference type="ARBA" id="ARBA00012328"/>
    </source>
</evidence>
<organism evidence="15 16">
    <name type="scientific">Teichococcus coralli</name>
    <dbReference type="NCBI Taxonomy" id="2545983"/>
    <lineage>
        <taxon>Bacteria</taxon>
        <taxon>Pseudomonadati</taxon>
        <taxon>Pseudomonadota</taxon>
        <taxon>Alphaproteobacteria</taxon>
        <taxon>Acetobacterales</taxon>
        <taxon>Roseomonadaceae</taxon>
        <taxon>Roseomonas</taxon>
    </lineage>
</organism>
<keyword evidence="5 12" id="KW-0963">Cytoplasm</keyword>
<keyword evidence="9 12" id="KW-0949">S-adenosyl-L-methionine</keyword>
<dbReference type="AlphaFoldDB" id="A0A845BL48"/>
<protein>
    <recommendedName>
        <fullName evidence="4 12">Ribosomal RNA small subunit methyltransferase E</fullName>
        <ecNumber evidence="3 12">2.1.1.193</ecNumber>
    </recommendedName>
</protein>
<evidence type="ECO:0000256" key="12">
    <source>
        <dbReference type="PIRNR" id="PIRNR015601"/>
    </source>
</evidence>
<dbReference type="InterPro" id="IPR006700">
    <property type="entry name" value="RsmE"/>
</dbReference>
<dbReference type="SUPFAM" id="SSF75217">
    <property type="entry name" value="alpha/beta knot"/>
    <property type="match status" value="1"/>
</dbReference>
<comment type="caution">
    <text evidence="15">The sequence shown here is derived from an EMBL/GenBank/DDBJ whole genome shotgun (WGS) entry which is preliminary data.</text>
</comment>
<dbReference type="InterPro" id="IPR046886">
    <property type="entry name" value="RsmE_MTase_dom"/>
</dbReference>
<evidence type="ECO:0000256" key="8">
    <source>
        <dbReference type="ARBA" id="ARBA00022679"/>
    </source>
</evidence>
<reference evidence="15 16" key="1">
    <citation type="submission" date="2019-03" db="EMBL/GenBank/DDBJ databases">
        <title>Roseomonas sp. a novel Roseomonas species isolated from Sea whip Gorgonian.</title>
        <authorList>
            <person name="Li F."/>
            <person name="Pan X."/>
            <person name="Huang S."/>
            <person name="Li Z."/>
            <person name="Meng B."/>
        </authorList>
    </citation>
    <scope>NUCLEOTIDE SEQUENCE [LARGE SCALE GENOMIC DNA]</scope>
    <source>
        <strain evidence="15 16">M0104</strain>
    </source>
</reference>
<name>A0A845BL48_9PROT</name>
<gene>
    <name evidence="15" type="ORF">E0493_12320</name>
</gene>
<evidence type="ECO:0000256" key="4">
    <source>
        <dbReference type="ARBA" id="ARBA00013673"/>
    </source>
</evidence>
<dbReference type="RefSeq" id="WP_160937257.1">
    <property type="nucleotide sequence ID" value="NZ_SNVJ01000009.1"/>
</dbReference>
<dbReference type="GO" id="GO:0070475">
    <property type="term" value="P:rRNA base methylation"/>
    <property type="evidence" value="ECO:0007669"/>
    <property type="project" value="TreeGrafter"/>
</dbReference>
<dbReference type="NCBIfam" id="NF008696">
    <property type="entry name" value="PRK11713.3-5"/>
    <property type="match status" value="1"/>
</dbReference>
<evidence type="ECO:0000256" key="2">
    <source>
        <dbReference type="ARBA" id="ARBA00005528"/>
    </source>
</evidence>
<dbReference type="GO" id="GO:0005737">
    <property type="term" value="C:cytoplasm"/>
    <property type="evidence" value="ECO:0007669"/>
    <property type="project" value="UniProtKB-SubCell"/>
</dbReference>
<dbReference type="Gene3D" id="3.40.1280.10">
    <property type="match status" value="1"/>
</dbReference>
<evidence type="ECO:0000259" key="14">
    <source>
        <dbReference type="Pfam" id="PF20260"/>
    </source>
</evidence>
<evidence type="ECO:0000313" key="16">
    <source>
        <dbReference type="Proteomes" id="UP000460715"/>
    </source>
</evidence>
<dbReference type="InterPro" id="IPR029028">
    <property type="entry name" value="Alpha/beta_knot_MTases"/>
</dbReference>
<dbReference type="EMBL" id="SNVJ01000009">
    <property type="protein sequence ID" value="MXP64129.1"/>
    <property type="molecule type" value="Genomic_DNA"/>
</dbReference>
<dbReference type="SUPFAM" id="SSF88697">
    <property type="entry name" value="PUA domain-like"/>
    <property type="match status" value="1"/>
</dbReference>
<evidence type="ECO:0000259" key="13">
    <source>
        <dbReference type="Pfam" id="PF04452"/>
    </source>
</evidence>
<evidence type="ECO:0000313" key="15">
    <source>
        <dbReference type="EMBL" id="MXP64129.1"/>
    </source>
</evidence>
<evidence type="ECO:0000256" key="5">
    <source>
        <dbReference type="ARBA" id="ARBA00022490"/>
    </source>
</evidence>
<dbReference type="InterPro" id="IPR015947">
    <property type="entry name" value="PUA-like_sf"/>
</dbReference>
<comment type="similarity">
    <text evidence="2 12">Belongs to the RNA methyltransferase RsmE family.</text>
</comment>